<dbReference type="GO" id="GO:0009236">
    <property type="term" value="P:cobalamin biosynthetic process"/>
    <property type="evidence" value="ECO:0007669"/>
    <property type="project" value="UniProtKB-UniPathway"/>
</dbReference>
<dbReference type="Gene3D" id="3.40.640.10">
    <property type="entry name" value="Type I PLP-dependent aspartate aminotransferase-like (Major domain)"/>
    <property type="match status" value="1"/>
</dbReference>
<feature type="domain" description="Aminotransferase class I/classII large" evidence="10">
    <location>
        <begin position="27"/>
        <end position="367"/>
    </location>
</feature>
<dbReference type="PROSITE" id="PS00105">
    <property type="entry name" value="AA_TRANSFER_CLASS_1"/>
    <property type="match status" value="1"/>
</dbReference>
<evidence type="ECO:0000256" key="4">
    <source>
        <dbReference type="ARBA" id="ARBA00012285"/>
    </source>
</evidence>
<dbReference type="AlphaFoldDB" id="A0A1N7NVQ1"/>
<organism evidence="11 12">
    <name type="scientific">Kroppenstedtia eburnea</name>
    <dbReference type="NCBI Taxonomy" id="714067"/>
    <lineage>
        <taxon>Bacteria</taxon>
        <taxon>Bacillati</taxon>
        <taxon>Bacillota</taxon>
        <taxon>Bacilli</taxon>
        <taxon>Bacillales</taxon>
        <taxon>Thermoactinomycetaceae</taxon>
        <taxon>Kroppenstedtia</taxon>
    </lineage>
</organism>
<dbReference type="InterPro" id="IPR015424">
    <property type="entry name" value="PyrdxlP-dep_Trfase"/>
</dbReference>
<dbReference type="EMBL" id="FTOD01000010">
    <property type="protein sequence ID" value="SIT02390.1"/>
    <property type="molecule type" value="Genomic_DNA"/>
</dbReference>
<dbReference type="PANTHER" id="PTHR42885">
    <property type="entry name" value="HISTIDINOL-PHOSPHATE AMINOTRANSFERASE-RELATED"/>
    <property type="match status" value="1"/>
</dbReference>
<evidence type="ECO:0000256" key="1">
    <source>
        <dbReference type="ARBA" id="ARBA00001933"/>
    </source>
</evidence>
<dbReference type="OrthoDB" id="9813612at2"/>
<evidence type="ECO:0000256" key="7">
    <source>
        <dbReference type="ARBA" id="ARBA00023239"/>
    </source>
</evidence>
<evidence type="ECO:0000259" key="10">
    <source>
        <dbReference type="Pfam" id="PF00155"/>
    </source>
</evidence>
<keyword evidence="6" id="KW-0663">Pyridoxal phosphate</keyword>
<comment type="catalytic activity">
    <reaction evidence="9">
        <text>O-phospho-L-threonine + H(+) = (R)-1-aminopropan-2-yl phosphate + CO2</text>
        <dbReference type="Rhea" id="RHEA:11492"/>
        <dbReference type="ChEBI" id="CHEBI:15378"/>
        <dbReference type="ChEBI" id="CHEBI:16526"/>
        <dbReference type="ChEBI" id="CHEBI:58563"/>
        <dbReference type="ChEBI" id="CHEBI:58675"/>
        <dbReference type="EC" id="4.1.1.81"/>
    </reaction>
</comment>
<evidence type="ECO:0000256" key="5">
    <source>
        <dbReference type="ARBA" id="ARBA00022573"/>
    </source>
</evidence>
<evidence type="ECO:0000256" key="8">
    <source>
        <dbReference type="ARBA" id="ARBA00029996"/>
    </source>
</evidence>
<dbReference type="Pfam" id="PF00155">
    <property type="entry name" value="Aminotran_1_2"/>
    <property type="match status" value="1"/>
</dbReference>
<dbReference type="InterPro" id="IPR005860">
    <property type="entry name" value="CobD"/>
</dbReference>
<evidence type="ECO:0000256" key="2">
    <source>
        <dbReference type="ARBA" id="ARBA00003444"/>
    </source>
</evidence>
<evidence type="ECO:0000313" key="12">
    <source>
        <dbReference type="Proteomes" id="UP000186795"/>
    </source>
</evidence>
<keyword evidence="7" id="KW-0456">Lyase</keyword>
<proteinExistence type="predicted"/>
<dbReference type="SUPFAM" id="SSF53383">
    <property type="entry name" value="PLP-dependent transferases"/>
    <property type="match status" value="1"/>
</dbReference>
<evidence type="ECO:0000256" key="3">
    <source>
        <dbReference type="ARBA" id="ARBA00004953"/>
    </source>
</evidence>
<dbReference type="CDD" id="cd00609">
    <property type="entry name" value="AAT_like"/>
    <property type="match status" value="1"/>
</dbReference>
<comment type="function">
    <text evidence="2">Decarboxylates L-threonine-O-3-phosphate to yield (R)-1-amino-2-propanol O-2-phosphate, the precursor for the linkage between the nucleotide loop and the corrin ring in cobalamin.</text>
</comment>
<gene>
    <name evidence="11" type="ORF">SAMN05421790_11074</name>
</gene>
<evidence type="ECO:0000256" key="6">
    <source>
        <dbReference type="ARBA" id="ARBA00022898"/>
    </source>
</evidence>
<dbReference type="NCBIfam" id="TIGR01140">
    <property type="entry name" value="L_thr_O3P_dcar"/>
    <property type="match status" value="1"/>
</dbReference>
<dbReference type="InterPro" id="IPR004838">
    <property type="entry name" value="NHTrfase_class1_PyrdxlP-BS"/>
</dbReference>
<dbReference type="UniPathway" id="UPA00148"/>
<keyword evidence="12" id="KW-1185">Reference proteome</keyword>
<accession>A0A1N7NVQ1</accession>
<dbReference type="EC" id="4.1.1.81" evidence="4"/>
<protein>
    <recommendedName>
        <fullName evidence="4">threonine-phosphate decarboxylase</fullName>
        <ecNumber evidence="4">4.1.1.81</ecNumber>
    </recommendedName>
    <alternativeName>
        <fullName evidence="8">L-threonine-O-3-phosphate decarboxylase</fullName>
    </alternativeName>
</protein>
<evidence type="ECO:0000256" key="9">
    <source>
        <dbReference type="ARBA" id="ARBA00048531"/>
    </source>
</evidence>
<comment type="cofactor">
    <cofactor evidence="1">
        <name>pyridoxal 5'-phosphate</name>
        <dbReference type="ChEBI" id="CHEBI:597326"/>
    </cofactor>
</comment>
<comment type="pathway">
    <text evidence="3">Cofactor biosynthesis; adenosylcobalamin biosynthesis.</text>
</comment>
<name>A0A1N7NVQ1_9BACL</name>
<dbReference type="PANTHER" id="PTHR42885:SF1">
    <property type="entry name" value="THREONINE-PHOSPHATE DECARBOXYLASE"/>
    <property type="match status" value="1"/>
</dbReference>
<dbReference type="GO" id="GO:0030170">
    <property type="term" value="F:pyridoxal phosphate binding"/>
    <property type="evidence" value="ECO:0007669"/>
    <property type="project" value="InterPro"/>
</dbReference>
<dbReference type="InterPro" id="IPR015422">
    <property type="entry name" value="PyrdxlP-dep_Trfase_small"/>
</dbReference>
<dbReference type="GO" id="GO:0048472">
    <property type="term" value="F:threonine-phosphate decarboxylase activity"/>
    <property type="evidence" value="ECO:0007669"/>
    <property type="project" value="UniProtKB-EC"/>
</dbReference>
<evidence type="ECO:0000313" key="11">
    <source>
        <dbReference type="EMBL" id="SIT02390.1"/>
    </source>
</evidence>
<keyword evidence="5" id="KW-0169">Cobalamin biosynthesis</keyword>
<dbReference type="Gene3D" id="3.90.1150.10">
    <property type="entry name" value="Aspartate Aminotransferase, domain 1"/>
    <property type="match status" value="1"/>
</dbReference>
<sequence>MDGLERYGHGGDRWTAGERFGKEPDSFLDFSANINPLGPPPQAMEVLRQALSEPNPPVISRYPDPVCRGLTHQLARRLGVTPEEVLIGNGGAELIDSIHSVAAPRRVGVIHPSFAEYERAARKRGLEILPLKTDWERGFLPGRGELLDWIREVDLAWVGHPNNPSGTLLSLEDLATAAEEAARRETVLAVDEAFLDFLPEPGEASLLPQLREFPTTILFRSMTKFYALPGLRLGYAVASKEWIGRLRRWQAPWSVNGPAQLVGEAALQDRKFGERTRAWLAAERPFLLEGLRILPQVEVLPGEVNYFLLRLELSTAGSESPSLWLQRELGERGIMIRDGSTYPGLDGRYVRVAVRSREENRRLLAALSEVLSSPGGIPL</sequence>
<dbReference type="InterPro" id="IPR015421">
    <property type="entry name" value="PyrdxlP-dep_Trfase_major"/>
</dbReference>
<dbReference type="RefSeq" id="WP_076525868.1">
    <property type="nucleotide sequence ID" value="NZ_CP048103.1"/>
</dbReference>
<reference evidence="12" key="1">
    <citation type="submission" date="2017-01" db="EMBL/GenBank/DDBJ databases">
        <authorList>
            <person name="Varghese N."/>
            <person name="Submissions S."/>
        </authorList>
    </citation>
    <scope>NUCLEOTIDE SEQUENCE [LARGE SCALE GENOMIC DNA]</scope>
    <source>
        <strain evidence="12">DSM 45196</strain>
    </source>
</reference>
<dbReference type="Proteomes" id="UP000186795">
    <property type="component" value="Unassembled WGS sequence"/>
</dbReference>
<dbReference type="InterPro" id="IPR004839">
    <property type="entry name" value="Aminotransferase_I/II_large"/>
</dbReference>